<accession>A0AB38Y3T5</accession>
<evidence type="ECO:0000313" key="3">
    <source>
        <dbReference type="Proteomes" id="UP001237475"/>
    </source>
</evidence>
<evidence type="ECO:0000259" key="1">
    <source>
        <dbReference type="Pfam" id="PF11083"/>
    </source>
</evidence>
<sequence length="101" mass="12063">MSFKTDYNTQSFVYFYSIHPLISLKSEEPSSRKLARYDFSKLNMTESISIEQVNKEIVMVQQDFKLYVNDYEKSTKRLEKFLKILNFDNGVDKHFDEEISL</sequence>
<dbReference type="InterPro" id="IPR021112">
    <property type="entry name" value="LtrB_C"/>
</dbReference>
<protein>
    <submittedName>
        <fullName evidence="2">Conjugative relaxase-related protein</fullName>
    </submittedName>
</protein>
<feature type="domain" description="Group II intron-interrupted relaxase LtrB C-terminal" evidence="1">
    <location>
        <begin position="21"/>
        <end position="86"/>
    </location>
</feature>
<gene>
    <name evidence="2" type="ORF">OPT59_04705</name>
</gene>
<name>A0AB38Y3T5_STREQ</name>
<dbReference type="Proteomes" id="UP001237475">
    <property type="component" value="Chromosome"/>
</dbReference>
<reference evidence="2" key="1">
    <citation type="submission" date="2023-04" db="EMBL/GenBank/DDBJ databases">
        <title>Complete genomes of S. dygalactiae subsp equisimilis isolates causing bacteremia in cancer patients.</title>
        <authorList>
            <person name="Anand S."/>
            <person name="Arias J."/>
            <person name="Delafuente J."/>
            <person name="Elgamal H."/>
            <person name="Prevost T."/>
            <person name="Liu X."/>
            <person name="Kalia A."/>
        </authorList>
    </citation>
    <scope>NUCLEOTIDE SEQUENCE</scope>
    <source>
        <strain evidence="2">UT_120444</strain>
    </source>
</reference>
<dbReference type="Pfam" id="PF11083">
    <property type="entry name" value="Relaxase_C"/>
    <property type="match status" value="1"/>
</dbReference>
<organism evidence="2 3">
    <name type="scientific">Streptococcus dysgalactiae subsp. equisimilis</name>
    <name type="common">Streptococcus equisimilis</name>
    <dbReference type="NCBI Taxonomy" id="119602"/>
    <lineage>
        <taxon>Bacteria</taxon>
        <taxon>Bacillati</taxon>
        <taxon>Bacillota</taxon>
        <taxon>Bacilli</taxon>
        <taxon>Lactobacillales</taxon>
        <taxon>Streptococcaceae</taxon>
        <taxon>Streptococcus</taxon>
    </lineage>
</organism>
<dbReference type="EMBL" id="CP125360">
    <property type="protein sequence ID" value="WHM80002.1"/>
    <property type="molecule type" value="Genomic_DNA"/>
</dbReference>
<dbReference type="RefSeq" id="WP_015016932.1">
    <property type="nucleotide sequence ID" value="NZ_BLBI01000037.1"/>
</dbReference>
<evidence type="ECO:0000313" key="2">
    <source>
        <dbReference type="EMBL" id="WHM80002.1"/>
    </source>
</evidence>
<proteinExistence type="predicted"/>
<dbReference type="AlphaFoldDB" id="A0AB38Y3T5"/>